<keyword evidence="2" id="KW-1185">Reference proteome</keyword>
<dbReference type="Gene3D" id="1.25.40.10">
    <property type="entry name" value="Tetratricopeptide repeat domain"/>
    <property type="match status" value="1"/>
</dbReference>
<dbReference type="InterPro" id="IPR011990">
    <property type="entry name" value="TPR-like_helical_dom_sf"/>
</dbReference>
<sequence>MTIHKQLASSCFNKVWDLLSKEERTERESEEMVHLCHGSFWHWTQVEDHTPTNLSVGYWQLARVYAVIGQGSQALDYAIKCMKISADAKLDAFYIAYAYEAAARAYSVIGESAQKDEALARAADYAERIADAESRGWVTADLATIS</sequence>
<accession>A0ABS5CBB3</accession>
<name>A0ABS5CBB3_9BACL</name>
<dbReference type="EMBL" id="JAGKSP010000003">
    <property type="protein sequence ID" value="MBP3963250.1"/>
    <property type="molecule type" value="Genomic_DNA"/>
</dbReference>
<comment type="caution">
    <text evidence="1">The sequence shown here is derived from an EMBL/GenBank/DDBJ whole genome shotgun (WGS) entry which is preliminary data.</text>
</comment>
<dbReference type="Proteomes" id="UP000673394">
    <property type="component" value="Unassembled WGS sequence"/>
</dbReference>
<protein>
    <submittedName>
        <fullName evidence="1">Uncharacterized protein</fullName>
    </submittedName>
</protein>
<proteinExistence type="predicted"/>
<reference evidence="1 2" key="1">
    <citation type="submission" date="2021-04" db="EMBL/GenBank/DDBJ databases">
        <title>Paenibacillus sp. DLE-14 whole genome sequence.</title>
        <authorList>
            <person name="Ham Y.J."/>
        </authorList>
    </citation>
    <scope>NUCLEOTIDE SEQUENCE [LARGE SCALE GENOMIC DNA]</scope>
    <source>
        <strain evidence="1 2">DLE-14</strain>
    </source>
</reference>
<organism evidence="1 2">
    <name type="scientific">Paenibacillus lignilyticus</name>
    <dbReference type="NCBI Taxonomy" id="1172615"/>
    <lineage>
        <taxon>Bacteria</taxon>
        <taxon>Bacillati</taxon>
        <taxon>Bacillota</taxon>
        <taxon>Bacilli</taxon>
        <taxon>Bacillales</taxon>
        <taxon>Paenibacillaceae</taxon>
        <taxon>Paenibacillus</taxon>
    </lineage>
</organism>
<evidence type="ECO:0000313" key="2">
    <source>
        <dbReference type="Proteomes" id="UP000673394"/>
    </source>
</evidence>
<gene>
    <name evidence="1" type="ORF">I8J30_11105</name>
</gene>
<evidence type="ECO:0000313" key="1">
    <source>
        <dbReference type="EMBL" id="MBP3963250.1"/>
    </source>
</evidence>